<dbReference type="CDD" id="cd09854">
    <property type="entry name" value="PIN_VapC-like"/>
    <property type="match status" value="1"/>
</dbReference>
<feature type="domain" description="PIN" evidence="1">
    <location>
        <begin position="2"/>
        <end position="112"/>
    </location>
</feature>
<accession>A0A139BSX6</accession>
<sequence length="123" mass="13319">MILVDTSVWIDHLRHGDSTLVKLLNAGQVLVHPFVIGEIALGSLGQRDLILETLTDMPRAKIATDEEVLALINQSNLYGIGIGYIDAHLLASARLTPGTLLLTHDKRLRTVANQVGLLAVLAH</sequence>
<protein>
    <submittedName>
        <fullName evidence="2">Ribonuclease VapC</fullName>
    </submittedName>
</protein>
<evidence type="ECO:0000259" key="1">
    <source>
        <dbReference type="Pfam" id="PF01850"/>
    </source>
</evidence>
<reference evidence="2 3" key="1">
    <citation type="submission" date="2016-02" db="EMBL/GenBank/DDBJ databases">
        <authorList>
            <person name="Wen L."/>
            <person name="He K."/>
            <person name="Yang H."/>
        </authorList>
    </citation>
    <scope>NUCLEOTIDE SEQUENCE [LARGE SCALE GENOMIC DNA]</scope>
    <source>
        <strain evidence="2">ShG14-8</strain>
    </source>
</reference>
<dbReference type="SUPFAM" id="SSF88723">
    <property type="entry name" value="PIN domain-like"/>
    <property type="match status" value="1"/>
</dbReference>
<dbReference type="Pfam" id="PF01850">
    <property type="entry name" value="PIN"/>
    <property type="match status" value="1"/>
</dbReference>
<proteinExistence type="predicted"/>
<dbReference type="InterPro" id="IPR029060">
    <property type="entry name" value="PIN-like_dom_sf"/>
</dbReference>
<comment type="caution">
    <text evidence="2">The sequence shown here is derived from an EMBL/GenBank/DDBJ whole genome shotgun (WGS) entry which is preliminary data.</text>
</comment>
<name>A0A139BSX6_9PROT</name>
<dbReference type="InterPro" id="IPR002716">
    <property type="entry name" value="PIN_dom"/>
</dbReference>
<dbReference type="AlphaFoldDB" id="A0A139BSX6"/>
<dbReference type="EMBL" id="LSLI01000043">
    <property type="protein sequence ID" value="KXS32069.1"/>
    <property type="molecule type" value="Genomic_DNA"/>
</dbReference>
<evidence type="ECO:0000313" key="3">
    <source>
        <dbReference type="Proteomes" id="UP000070578"/>
    </source>
</evidence>
<evidence type="ECO:0000313" key="2">
    <source>
        <dbReference type="EMBL" id="KXS32069.1"/>
    </source>
</evidence>
<gene>
    <name evidence="2" type="ORF">AWT59_1809</name>
</gene>
<dbReference type="Gene3D" id="3.40.50.1010">
    <property type="entry name" value="5'-nuclease"/>
    <property type="match status" value="1"/>
</dbReference>
<dbReference type="Proteomes" id="UP000070578">
    <property type="component" value="Unassembled WGS sequence"/>
</dbReference>
<organism evidence="2 3">
    <name type="scientific">Candidatus Gallionella acididurans</name>
    <dbReference type="NCBI Taxonomy" id="1796491"/>
    <lineage>
        <taxon>Bacteria</taxon>
        <taxon>Pseudomonadati</taxon>
        <taxon>Pseudomonadota</taxon>
        <taxon>Betaproteobacteria</taxon>
        <taxon>Nitrosomonadales</taxon>
        <taxon>Gallionellaceae</taxon>
        <taxon>Gallionella</taxon>
    </lineage>
</organism>
<reference evidence="2 3" key="2">
    <citation type="submission" date="2016-03" db="EMBL/GenBank/DDBJ databases">
        <title>New uncultured bacterium of the family Gallionellaceae from acid mine drainage: description and reconstruction of genome based on metagenomic analysis of microbial community.</title>
        <authorList>
            <person name="Kadnikov V."/>
            <person name="Ivasenko D."/>
            <person name="Beletsky A."/>
            <person name="Mardanov A."/>
            <person name="Danilova E."/>
            <person name="Pimenov N."/>
            <person name="Karnachuk O."/>
            <person name="Ravin N."/>
        </authorList>
    </citation>
    <scope>NUCLEOTIDE SEQUENCE [LARGE SCALE GENOMIC DNA]</scope>
    <source>
        <strain evidence="2">ShG14-8</strain>
    </source>
</reference>